<name>A0ABU0HA70_9HYPH</name>
<proteinExistence type="predicted"/>
<reference evidence="1 2" key="1">
    <citation type="submission" date="2023-07" db="EMBL/GenBank/DDBJ databases">
        <title>Genomic Encyclopedia of Type Strains, Phase IV (KMG-IV): sequencing the most valuable type-strain genomes for metagenomic binning, comparative biology and taxonomic classification.</title>
        <authorList>
            <person name="Goeker M."/>
        </authorList>
    </citation>
    <scope>NUCLEOTIDE SEQUENCE [LARGE SCALE GENOMIC DNA]</scope>
    <source>
        <strain evidence="1 2">B6-8</strain>
    </source>
</reference>
<protein>
    <submittedName>
        <fullName evidence="1">Uncharacterized protein</fullName>
    </submittedName>
</protein>
<dbReference type="EMBL" id="JAUSVO010000003">
    <property type="protein sequence ID" value="MDQ0438389.1"/>
    <property type="molecule type" value="Genomic_DNA"/>
</dbReference>
<sequence>MESASPGDRARGENMMPAHILDHFRFEHLPPRLQSVSRPIGELARKFDADLPDGAEKSTGLRKLLEAKDCLVRAELERRPQGQSLPPNG</sequence>
<accession>A0ABU0HA70</accession>
<evidence type="ECO:0000313" key="2">
    <source>
        <dbReference type="Proteomes" id="UP001241603"/>
    </source>
</evidence>
<dbReference type="Proteomes" id="UP001241603">
    <property type="component" value="Unassembled WGS sequence"/>
</dbReference>
<evidence type="ECO:0000313" key="1">
    <source>
        <dbReference type="EMBL" id="MDQ0438389.1"/>
    </source>
</evidence>
<gene>
    <name evidence="1" type="ORF">QO014_002781</name>
</gene>
<organism evidence="1 2">
    <name type="scientific">Kaistia dalseonensis</name>
    <dbReference type="NCBI Taxonomy" id="410840"/>
    <lineage>
        <taxon>Bacteria</taxon>
        <taxon>Pseudomonadati</taxon>
        <taxon>Pseudomonadota</taxon>
        <taxon>Alphaproteobacteria</taxon>
        <taxon>Hyphomicrobiales</taxon>
        <taxon>Kaistiaceae</taxon>
        <taxon>Kaistia</taxon>
    </lineage>
</organism>
<comment type="caution">
    <text evidence="1">The sequence shown here is derived from an EMBL/GenBank/DDBJ whole genome shotgun (WGS) entry which is preliminary data.</text>
</comment>
<keyword evidence="2" id="KW-1185">Reference proteome</keyword>
<dbReference type="RefSeq" id="WP_266349275.1">
    <property type="nucleotide sequence ID" value="NZ_JAPKNG010000003.1"/>
</dbReference>